<dbReference type="InterPro" id="IPR035437">
    <property type="entry name" value="SNase_OB-fold_sf"/>
</dbReference>
<accession>A0A0L6CQB2</accession>
<feature type="domain" description="TNase-like" evidence="1">
    <location>
        <begin position="28"/>
        <end position="117"/>
    </location>
</feature>
<keyword evidence="3" id="KW-1185">Reference proteome</keyword>
<dbReference type="Gene3D" id="2.40.50.90">
    <property type="match status" value="1"/>
</dbReference>
<comment type="caution">
    <text evidence="2">The sequence shown here is derived from an EMBL/GenBank/DDBJ whole genome shotgun (WGS) entry which is preliminary data.</text>
</comment>
<sequence length="145" mass="16090">MTASITLRSMIFLVVALTVSGLSAMAGQWVDGRVAHVRDVDTIEVSNLPVRLNGVDGPELDERGGQAAKRWMQKLILREPVKCWLTGDKTYDRWVGTCYTSSGADIGALAIQAGQARDCPRYSGGKYRQFETQESRRLPQHGYCR</sequence>
<protein>
    <submittedName>
        <fullName evidence="2">Succinoglycan biosynthesis protein ExoI</fullName>
    </submittedName>
</protein>
<dbReference type="SMART" id="SM00318">
    <property type="entry name" value="SNc"/>
    <property type="match status" value="1"/>
</dbReference>
<evidence type="ECO:0000313" key="2">
    <source>
        <dbReference type="EMBL" id="KNX39738.1"/>
    </source>
</evidence>
<dbReference type="Pfam" id="PF00565">
    <property type="entry name" value="SNase"/>
    <property type="match status" value="1"/>
</dbReference>
<organism evidence="2 3">
    <name type="scientific">Roseovarius tolerans</name>
    <dbReference type="NCBI Taxonomy" id="74031"/>
    <lineage>
        <taxon>Bacteria</taxon>
        <taxon>Pseudomonadati</taxon>
        <taxon>Pseudomonadota</taxon>
        <taxon>Alphaproteobacteria</taxon>
        <taxon>Rhodobacterales</taxon>
        <taxon>Roseobacteraceae</taxon>
        <taxon>Roseovarius</taxon>
    </lineage>
</organism>
<dbReference type="PROSITE" id="PS50830">
    <property type="entry name" value="TNASE_3"/>
    <property type="match status" value="1"/>
</dbReference>
<evidence type="ECO:0000259" key="1">
    <source>
        <dbReference type="PROSITE" id="PS50830"/>
    </source>
</evidence>
<reference evidence="3" key="1">
    <citation type="submission" date="2015-07" db="EMBL/GenBank/DDBJ databases">
        <title>Draft Genome Sequence of Roseovarius tolerans EL-164, a producer of N-Acylated Alanine Methyl Esters (NAMEs).</title>
        <authorList>
            <person name="Voget S."/>
            <person name="Bruns H."/>
            <person name="Wagner-Doebler I."/>
            <person name="Schulz S."/>
            <person name="Daniel R."/>
        </authorList>
    </citation>
    <scope>NUCLEOTIDE SEQUENCE [LARGE SCALE GENOMIC DNA]</scope>
    <source>
        <strain evidence="3">EL-164</strain>
    </source>
</reference>
<proteinExistence type="predicted"/>
<dbReference type="STRING" id="74031.SAMN04488077_103165"/>
<gene>
    <name evidence="2" type="primary">exoI_2</name>
    <name evidence="2" type="ORF">ROTO_37200</name>
</gene>
<dbReference type="AlphaFoldDB" id="A0A0L6CQB2"/>
<dbReference type="EMBL" id="LGVV01000118">
    <property type="protein sequence ID" value="KNX39738.1"/>
    <property type="molecule type" value="Genomic_DNA"/>
</dbReference>
<dbReference type="InterPro" id="IPR016071">
    <property type="entry name" value="Staphylococal_nuclease_OB-fold"/>
</dbReference>
<dbReference type="PATRIC" id="fig|74031.6.peg.3828"/>
<evidence type="ECO:0000313" key="3">
    <source>
        <dbReference type="Proteomes" id="UP000037046"/>
    </source>
</evidence>
<name>A0A0L6CQB2_9RHOB</name>
<dbReference type="Proteomes" id="UP000037046">
    <property type="component" value="Unassembled WGS sequence"/>
</dbReference>
<dbReference type="SUPFAM" id="SSF50199">
    <property type="entry name" value="Staphylococcal nuclease"/>
    <property type="match status" value="1"/>
</dbReference>